<dbReference type="PANTHER" id="PTHR43286">
    <property type="entry name" value="ENDONUCLEASE III-LIKE PROTEIN 1"/>
    <property type="match status" value="1"/>
</dbReference>
<gene>
    <name evidence="8" type="ORF">METZ01_LOCUS162970</name>
</gene>
<evidence type="ECO:0000256" key="5">
    <source>
        <dbReference type="ARBA" id="ARBA00023239"/>
    </source>
</evidence>
<dbReference type="GO" id="GO:0000703">
    <property type="term" value="F:oxidized pyrimidine nucleobase lesion DNA N-glycosylase activity"/>
    <property type="evidence" value="ECO:0007669"/>
    <property type="project" value="TreeGrafter"/>
</dbReference>
<dbReference type="AlphaFoldDB" id="A0A382B8K6"/>
<evidence type="ECO:0000256" key="3">
    <source>
        <dbReference type="ARBA" id="ARBA00022801"/>
    </source>
</evidence>
<evidence type="ECO:0000256" key="6">
    <source>
        <dbReference type="ARBA" id="ARBA00023295"/>
    </source>
</evidence>
<evidence type="ECO:0000259" key="7">
    <source>
        <dbReference type="SMART" id="SM00478"/>
    </source>
</evidence>
<dbReference type="GO" id="GO:0016829">
    <property type="term" value="F:lyase activity"/>
    <property type="evidence" value="ECO:0007669"/>
    <property type="project" value="UniProtKB-KW"/>
</dbReference>
<keyword evidence="5" id="KW-0456">Lyase</keyword>
<dbReference type="Gene3D" id="1.10.340.30">
    <property type="entry name" value="Hypothetical protein, domain 2"/>
    <property type="match status" value="1"/>
</dbReference>
<keyword evidence="2" id="KW-0227">DNA damage</keyword>
<dbReference type="GO" id="GO:0006285">
    <property type="term" value="P:base-excision repair, AP site formation"/>
    <property type="evidence" value="ECO:0007669"/>
    <property type="project" value="TreeGrafter"/>
</dbReference>
<comment type="similarity">
    <text evidence="1">Belongs to the Nth/MutY family.</text>
</comment>
<feature type="domain" description="HhH-GPD" evidence="7">
    <location>
        <begin position="47"/>
        <end position="194"/>
    </location>
</feature>
<dbReference type="InterPro" id="IPR011257">
    <property type="entry name" value="DNA_glycosylase"/>
</dbReference>
<dbReference type="InterPro" id="IPR003265">
    <property type="entry name" value="HhH-GPD_domain"/>
</dbReference>
<dbReference type="SMART" id="SM00478">
    <property type="entry name" value="ENDO3c"/>
    <property type="match status" value="1"/>
</dbReference>
<dbReference type="Pfam" id="PF00633">
    <property type="entry name" value="HHH"/>
    <property type="match status" value="1"/>
</dbReference>
<dbReference type="CDD" id="cd00056">
    <property type="entry name" value="ENDO3c"/>
    <property type="match status" value="1"/>
</dbReference>
<proteinExistence type="inferred from homology"/>
<protein>
    <recommendedName>
        <fullName evidence="7">HhH-GPD domain-containing protein</fullName>
    </recommendedName>
</protein>
<dbReference type="Gene3D" id="1.10.1670.10">
    <property type="entry name" value="Helix-hairpin-Helix base-excision DNA repair enzymes (C-terminal)"/>
    <property type="match status" value="1"/>
</dbReference>
<dbReference type="Pfam" id="PF00730">
    <property type="entry name" value="HhH-GPD"/>
    <property type="match status" value="1"/>
</dbReference>
<dbReference type="SUPFAM" id="SSF48150">
    <property type="entry name" value="DNA-glycosylase"/>
    <property type="match status" value="1"/>
</dbReference>
<evidence type="ECO:0000256" key="2">
    <source>
        <dbReference type="ARBA" id="ARBA00022763"/>
    </source>
</evidence>
<organism evidence="8">
    <name type="scientific">marine metagenome</name>
    <dbReference type="NCBI Taxonomy" id="408172"/>
    <lineage>
        <taxon>unclassified sequences</taxon>
        <taxon>metagenomes</taxon>
        <taxon>ecological metagenomes</taxon>
    </lineage>
</organism>
<keyword evidence="6" id="KW-0326">Glycosidase</keyword>
<evidence type="ECO:0000313" key="8">
    <source>
        <dbReference type="EMBL" id="SVB10116.1"/>
    </source>
</evidence>
<dbReference type="EMBL" id="UINC01028687">
    <property type="protein sequence ID" value="SVB10116.1"/>
    <property type="molecule type" value="Genomic_DNA"/>
</dbReference>
<dbReference type="FunFam" id="1.10.340.30:FF:000001">
    <property type="entry name" value="Endonuclease III"/>
    <property type="match status" value="1"/>
</dbReference>
<evidence type="ECO:0000256" key="4">
    <source>
        <dbReference type="ARBA" id="ARBA00023204"/>
    </source>
</evidence>
<dbReference type="GO" id="GO:0006289">
    <property type="term" value="P:nucleotide-excision repair"/>
    <property type="evidence" value="ECO:0007669"/>
    <property type="project" value="TreeGrafter"/>
</dbReference>
<dbReference type="GO" id="GO:0003677">
    <property type="term" value="F:DNA binding"/>
    <property type="evidence" value="ECO:0007669"/>
    <property type="project" value="InterPro"/>
</dbReference>
<dbReference type="InterPro" id="IPR023170">
    <property type="entry name" value="HhH_base_excis_C"/>
</dbReference>
<keyword evidence="4" id="KW-0234">DNA repair</keyword>
<dbReference type="PANTHER" id="PTHR43286:SF1">
    <property type="entry name" value="ENDONUCLEASE III-LIKE PROTEIN 1"/>
    <property type="match status" value="1"/>
</dbReference>
<evidence type="ECO:0000256" key="1">
    <source>
        <dbReference type="ARBA" id="ARBA00008343"/>
    </source>
</evidence>
<sequence>MVGKGRDFNIADGLRKLKKEVRKFRTPSVTVIAKKNDPFAVLVSCIISLRTRDEVTELASARLFTLAKLPAELLKLSNDKIEKAIYPAAFFRKKTKSLKDLCQVLVKEYSGKVPDKLEELLKLKGVGRKTANLTLILGHNKPGICVDIHVHRISNRWGYVKTKSPDETEMVLREILPKRFWKGYNDLLVSFGQNLCKPVSPFCGACPIGDQCPKIGVNRFR</sequence>
<name>A0A382B8K6_9ZZZZ</name>
<dbReference type="InterPro" id="IPR000445">
    <property type="entry name" value="HhH_motif"/>
</dbReference>
<accession>A0A382B8K6</accession>
<keyword evidence="3" id="KW-0378">Hydrolase</keyword>
<reference evidence="8" key="1">
    <citation type="submission" date="2018-05" db="EMBL/GenBank/DDBJ databases">
        <authorList>
            <person name="Lanie J.A."/>
            <person name="Ng W.-L."/>
            <person name="Kazmierczak K.M."/>
            <person name="Andrzejewski T.M."/>
            <person name="Davidsen T.M."/>
            <person name="Wayne K.J."/>
            <person name="Tettelin H."/>
            <person name="Glass J.I."/>
            <person name="Rusch D."/>
            <person name="Podicherti R."/>
            <person name="Tsui H.-C.T."/>
            <person name="Winkler M.E."/>
        </authorList>
    </citation>
    <scope>NUCLEOTIDE SEQUENCE</scope>
</reference>
<dbReference type="GO" id="GO:0003906">
    <property type="term" value="F:DNA-(apurinic or apyrimidinic site) endonuclease activity"/>
    <property type="evidence" value="ECO:0007669"/>
    <property type="project" value="TreeGrafter"/>
</dbReference>
<dbReference type="PIRSF" id="PIRSF001435">
    <property type="entry name" value="Nth"/>
    <property type="match status" value="1"/>
</dbReference>